<evidence type="ECO:0000313" key="2">
    <source>
        <dbReference type="EMBL" id="KAF7819587.1"/>
    </source>
</evidence>
<feature type="compositionally biased region" description="Basic and acidic residues" evidence="1">
    <location>
        <begin position="10"/>
        <end position="26"/>
    </location>
</feature>
<feature type="compositionally biased region" description="Polar residues" evidence="1">
    <location>
        <begin position="102"/>
        <end position="112"/>
    </location>
</feature>
<comment type="caution">
    <text evidence="2">The sequence shown here is derived from an EMBL/GenBank/DDBJ whole genome shotgun (WGS) entry which is preliminary data.</text>
</comment>
<feature type="compositionally biased region" description="Basic and acidic residues" evidence="1">
    <location>
        <begin position="88"/>
        <end position="100"/>
    </location>
</feature>
<accession>A0A834TEJ1</accession>
<dbReference type="EMBL" id="JAAIUW010000008">
    <property type="protein sequence ID" value="KAF7819587.1"/>
    <property type="molecule type" value="Genomic_DNA"/>
</dbReference>
<feature type="region of interest" description="Disordered" evidence="1">
    <location>
        <begin position="1"/>
        <end position="26"/>
    </location>
</feature>
<keyword evidence="3" id="KW-1185">Reference proteome</keyword>
<dbReference type="AlphaFoldDB" id="A0A834TEJ1"/>
<feature type="region of interest" description="Disordered" evidence="1">
    <location>
        <begin position="88"/>
        <end position="112"/>
    </location>
</feature>
<organism evidence="2 3">
    <name type="scientific">Senna tora</name>
    <dbReference type="NCBI Taxonomy" id="362788"/>
    <lineage>
        <taxon>Eukaryota</taxon>
        <taxon>Viridiplantae</taxon>
        <taxon>Streptophyta</taxon>
        <taxon>Embryophyta</taxon>
        <taxon>Tracheophyta</taxon>
        <taxon>Spermatophyta</taxon>
        <taxon>Magnoliopsida</taxon>
        <taxon>eudicotyledons</taxon>
        <taxon>Gunneridae</taxon>
        <taxon>Pentapetalae</taxon>
        <taxon>rosids</taxon>
        <taxon>fabids</taxon>
        <taxon>Fabales</taxon>
        <taxon>Fabaceae</taxon>
        <taxon>Caesalpinioideae</taxon>
        <taxon>Cassia clade</taxon>
        <taxon>Senna</taxon>
    </lineage>
</organism>
<protein>
    <submittedName>
        <fullName evidence="2">Uncharacterized protein</fullName>
    </submittedName>
</protein>
<proteinExistence type="predicted"/>
<dbReference type="Proteomes" id="UP000634136">
    <property type="component" value="Unassembled WGS sequence"/>
</dbReference>
<sequence>MNGVLPAQSGKKEKPKLEEGQGRALCGDKKMMGEEVELVFKNNEEEGEGQLMLELTAELRLVEASCYSLGNKNHPCVVYVLPSNNRLDGNEEKVGTRAKESAGTTSSFAGRI</sequence>
<evidence type="ECO:0000256" key="1">
    <source>
        <dbReference type="SAM" id="MobiDB-lite"/>
    </source>
</evidence>
<gene>
    <name evidence="2" type="ORF">G2W53_025042</name>
</gene>
<evidence type="ECO:0000313" key="3">
    <source>
        <dbReference type="Proteomes" id="UP000634136"/>
    </source>
</evidence>
<reference evidence="2" key="1">
    <citation type="submission" date="2020-09" db="EMBL/GenBank/DDBJ databases">
        <title>Genome-Enabled Discovery of Anthraquinone Biosynthesis in Senna tora.</title>
        <authorList>
            <person name="Kang S.-H."/>
            <person name="Pandey R.P."/>
            <person name="Lee C.-M."/>
            <person name="Sim J.-S."/>
            <person name="Jeong J.-T."/>
            <person name="Choi B.-S."/>
            <person name="Jung M."/>
            <person name="Ginzburg D."/>
            <person name="Zhao K."/>
            <person name="Won S.Y."/>
            <person name="Oh T.-J."/>
            <person name="Yu Y."/>
            <person name="Kim N.-H."/>
            <person name="Lee O.R."/>
            <person name="Lee T.-H."/>
            <person name="Bashyal P."/>
            <person name="Kim T.-S."/>
            <person name="Lee W.-H."/>
            <person name="Kawkins C."/>
            <person name="Kim C.-K."/>
            <person name="Kim J.S."/>
            <person name="Ahn B.O."/>
            <person name="Rhee S.Y."/>
            <person name="Sohng J.K."/>
        </authorList>
    </citation>
    <scope>NUCLEOTIDE SEQUENCE</scope>
    <source>
        <tissue evidence="2">Leaf</tissue>
    </source>
</reference>
<name>A0A834TEJ1_9FABA</name>